<dbReference type="AlphaFoldDB" id="W3VMW7"/>
<dbReference type="PANTHER" id="PTHR12299">
    <property type="entry name" value="HYALURONIC ACID-BINDING PROTEIN 4"/>
    <property type="match status" value="1"/>
</dbReference>
<organism evidence="3 4">
    <name type="scientific">Moesziomyces aphidis</name>
    <name type="common">Pseudozyma aphidis</name>
    <dbReference type="NCBI Taxonomy" id="84754"/>
    <lineage>
        <taxon>Eukaryota</taxon>
        <taxon>Fungi</taxon>
        <taxon>Dikarya</taxon>
        <taxon>Basidiomycota</taxon>
        <taxon>Ustilaginomycotina</taxon>
        <taxon>Ustilaginomycetes</taxon>
        <taxon>Ustilaginales</taxon>
        <taxon>Ustilaginaceae</taxon>
        <taxon>Moesziomyces</taxon>
    </lineage>
</organism>
<feature type="region of interest" description="Disordered" evidence="1">
    <location>
        <begin position="220"/>
        <end position="365"/>
    </location>
</feature>
<dbReference type="SMART" id="SM01233">
    <property type="entry name" value="HABP4_PAI-RBP1"/>
    <property type="match status" value="1"/>
</dbReference>
<accession>W3VMW7</accession>
<dbReference type="EMBL" id="AWNI01000012">
    <property type="protein sequence ID" value="ETS62116.1"/>
    <property type="molecule type" value="Genomic_DNA"/>
</dbReference>
<feature type="compositionally biased region" description="Basic and acidic residues" evidence="1">
    <location>
        <begin position="298"/>
        <end position="311"/>
    </location>
</feature>
<feature type="region of interest" description="Disordered" evidence="1">
    <location>
        <begin position="383"/>
        <end position="492"/>
    </location>
</feature>
<feature type="compositionally biased region" description="Low complexity" evidence="1">
    <location>
        <begin position="341"/>
        <end position="352"/>
    </location>
</feature>
<dbReference type="GO" id="GO:0003723">
    <property type="term" value="F:RNA binding"/>
    <property type="evidence" value="ECO:0007669"/>
    <property type="project" value="InterPro"/>
</dbReference>
<evidence type="ECO:0000256" key="1">
    <source>
        <dbReference type="SAM" id="MobiDB-lite"/>
    </source>
</evidence>
<dbReference type="Gene3D" id="6.10.140.1040">
    <property type="match status" value="1"/>
</dbReference>
<dbReference type="HOGENOM" id="CLU_043312_0_0_1"/>
<dbReference type="GO" id="GO:0005737">
    <property type="term" value="C:cytoplasm"/>
    <property type="evidence" value="ECO:0007669"/>
    <property type="project" value="TreeGrafter"/>
</dbReference>
<evidence type="ECO:0000259" key="2">
    <source>
        <dbReference type="SMART" id="SM01233"/>
    </source>
</evidence>
<feature type="compositionally biased region" description="Low complexity" evidence="1">
    <location>
        <begin position="220"/>
        <end position="236"/>
    </location>
</feature>
<feature type="domain" description="Hyaluronan/mRNA-binding protein" evidence="2">
    <location>
        <begin position="296"/>
        <end position="393"/>
    </location>
</feature>
<dbReference type="OrthoDB" id="5390558at2759"/>
<feature type="compositionally biased region" description="Basic and acidic residues" evidence="1">
    <location>
        <begin position="266"/>
        <end position="283"/>
    </location>
</feature>
<gene>
    <name evidence="3" type="ORF">PaG_03676</name>
</gene>
<sequence>MRAKEGGGVGRHGARPPPFPALQAGLWTPHRDRSRATFSLLYTRSFVGVIASPPSFYVGQLTPQFTDQHPASVILSPYHLRLHQTALAVPLLLEDMRPASARRPRIFATKVFRHRSVRSYDILLASHMSKTSSGLGGARHAEFLLGSLTRTGVRPLPPPDDHSNSIVAKAGWLASEDRHCKSGQTRDFLAASVAPSSSLLANSINPFAILGDDGEDVAAPKAAPKAAAPAAAAQPQRNIPGAGNQRRGPAKNSAPRAPAADAAEGEQQKDARSGRARNGESRGRGGRGGRGRGAPRGRAFDRHSQTDRVDSQKQVAQGWGGEDGEKELDAEQKAEADAKAEGAYSAAAAPAAEAEKVPEEEEDKTMTLDQYLAAQAGKKLNIESKAPREVASDESAWSKLTKHQKEEADYFASTKTQKAKTRTQKEGKQVLEIEQTFNQPAVQRGGRGGARGGSRGAPRGERGAPRGRGGRGGRGNSASVNLADKNAFPSLA</sequence>
<keyword evidence="4" id="KW-1185">Reference proteome</keyword>
<feature type="compositionally biased region" description="Gly residues" evidence="1">
    <location>
        <begin position="445"/>
        <end position="455"/>
    </location>
</feature>
<comment type="caution">
    <text evidence="3">The sequence shown here is derived from an EMBL/GenBank/DDBJ whole genome shotgun (WGS) entry which is preliminary data.</text>
</comment>
<dbReference type="GO" id="GO:0005634">
    <property type="term" value="C:nucleus"/>
    <property type="evidence" value="ECO:0007669"/>
    <property type="project" value="TreeGrafter"/>
</dbReference>
<feature type="compositionally biased region" description="Low complexity" evidence="1">
    <location>
        <begin position="250"/>
        <end position="262"/>
    </location>
</feature>
<dbReference type="InterPro" id="IPR006861">
    <property type="entry name" value="HABP4_PAIRBP1-bd"/>
</dbReference>
<dbReference type="InterPro" id="IPR039764">
    <property type="entry name" value="HABP4/SERBP1-like"/>
</dbReference>
<protein>
    <recommendedName>
        <fullName evidence="2">Hyaluronan/mRNA-binding protein domain-containing protein</fullName>
    </recommendedName>
</protein>
<reference evidence="3 4" key="1">
    <citation type="journal article" date="2014" name="Genome Announc.">
        <title>Genome sequence of the basidiomycetous fungus Pseudozyma aphidis DSM70725, an efficient producer of biosurfactant mannosylerythritol lipids.</title>
        <authorList>
            <person name="Lorenz S."/>
            <person name="Guenther M."/>
            <person name="Grumaz C."/>
            <person name="Rupp S."/>
            <person name="Zibek S."/>
            <person name="Sohn K."/>
        </authorList>
    </citation>
    <scope>NUCLEOTIDE SEQUENCE [LARGE SCALE GENOMIC DNA]</scope>
    <source>
        <strain evidence="4">ATCC 32657 / CBS 517.83 / DSM 70725 / JCM 10318 / NBRC 10182 / NRRL Y-7954 / St-0401</strain>
    </source>
</reference>
<feature type="compositionally biased region" description="Gly residues" evidence="1">
    <location>
        <begin position="466"/>
        <end position="475"/>
    </location>
</feature>
<dbReference type="PANTHER" id="PTHR12299:SF17">
    <property type="entry name" value="AT19571P-RELATED"/>
    <property type="match status" value="1"/>
</dbReference>
<proteinExistence type="predicted"/>
<feature type="compositionally biased region" description="Basic and acidic residues" evidence="1">
    <location>
        <begin position="327"/>
        <end position="340"/>
    </location>
</feature>
<name>W3VMW7_MOEAP</name>
<dbReference type="Proteomes" id="UP000019462">
    <property type="component" value="Unassembled WGS sequence"/>
</dbReference>
<feature type="compositionally biased region" description="Basic residues" evidence="1">
    <location>
        <begin position="284"/>
        <end position="295"/>
    </location>
</feature>
<feature type="compositionally biased region" description="Gly residues" evidence="1">
    <location>
        <begin position="1"/>
        <end position="11"/>
    </location>
</feature>
<evidence type="ECO:0000313" key="4">
    <source>
        <dbReference type="Proteomes" id="UP000019462"/>
    </source>
</evidence>
<feature type="region of interest" description="Disordered" evidence="1">
    <location>
        <begin position="1"/>
        <end position="25"/>
    </location>
</feature>
<evidence type="ECO:0000313" key="3">
    <source>
        <dbReference type="EMBL" id="ETS62116.1"/>
    </source>
</evidence>
<dbReference type="Pfam" id="PF04774">
    <property type="entry name" value="HABP4_PAI-RBP1"/>
    <property type="match status" value="1"/>
</dbReference>